<sequence>MMVFGDQLDMSQSPLIGAVFLTDNINTLPKLPRKVSIPSNRGSVSDTGIKAKYSGLVSVCLNPL</sequence>
<organism evidence="1 2">
    <name type="scientific">Desulfamplus magnetovallimortis</name>
    <dbReference type="NCBI Taxonomy" id="1246637"/>
    <lineage>
        <taxon>Bacteria</taxon>
        <taxon>Pseudomonadati</taxon>
        <taxon>Thermodesulfobacteriota</taxon>
        <taxon>Desulfobacteria</taxon>
        <taxon>Desulfobacterales</taxon>
        <taxon>Desulfobacteraceae</taxon>
        <taxon>Desulfamplus</taxon>
    </lineage>
</organism>
<proteinExistence type="predicted"/>
<gene>
    <name evidence="1" type="ORF">MTBBW1_1350004</name>
</gene>
<name>A0A1W1H7I3_9BACT</name>
<dbReference type="Proteomes" id="UP000191931">
    <property type="component" value="Unassembled WGS sequence"/>
</dbReference>
<dbReference type="EMBL" id="FWEV01000041">
    <property type="protein sequence ID" value="SLM28441.1"/>
    <property type="molecule type" value="Genomic_DNA"/>
</dbReference>
<dbReference type="AlphaFoldDB" id="A0A1W1H7I3"/>
<dbReference type="STRING" id="1246637.MTBBW1_1350004"/>
<evidence type="ECO:0000313" key="2">
    <source>
        <dbReference type="Proteomes" id="UP000191931"/>
    </source>
</evidence>
<evidence type="ECO:0000313" key="1">
    <source>
        <dbReference type="EMBL" id="SLM28441.1"/>
    </source>
</evidence>
<reference evidence="1 2" key="1">
    <citation type="submission" date="2017-03" db="EMBL/GenBank/DDBJ databases">
        <authorList>
            <person name="Afonso C.L."/>
            <person name="Miller P.J."/>
            <person name="Scott M.A."/>
            <person name="Spackman E."/>
            <person name="Goraichik I."/>
            <person name="Dimitrov K.M."/>
            <person name="Suarez D.L."/>
            <person name="Swayne D.E."/>
        </authorList>
    </citation>
    <scope>NUCLEOTIDE SEQUENCE [LARGE SCALE GENOMIC DNA]</scope>
    <source>
        <strain evidence="1">PRJEB14757</strain>
    </source>
</reference>
<accession>A0A1W1H7I3</accession>
<keyword evidence="2" id="KW-1185">Reference proteome</keyword>
<protein>
    <submittedName>
        <fullName evidence="1">Uncharacterized protein</fullName>
    </submittedName>
</protein>